<dbReference type="AlphaFoldDB" id="A0A1T5MR88"/>
<dbReference type="GO" id="GO:1904047">
    <property type="term" value="F:S-adenosyl-L-methionine binding"/>
    <property type="evidence" value="ECO:0007669"/>
    <property type="project" value="TreeGrafter"/>
</dbReference>
<dbReference type="InterPro" id="IPR029063">
    <property type="entry name" value="SAM-dependent_MTases_sf"/>
</dbReference>
<name>A0A1T5MR88_9FIRM</name>
<dbReference type="PANTHER" id="PTHR30481:SF4">
    <property type="entry name" value="SITE-SPECIFIC DNA-METHYLTRANSFERASE (ADENINE-SPECIFIC)"/>
    <property type="match status" value="1"/>
</dbReference>
<organism evidence="4 5">
    <name type="scientific">Maledivibacter halophilus</name>
    <dbReference type="NCBI Taxonomy" id="36842"/>
    <lineage>
        <taxon>Bacteria</taxon>
        <taxon>Bacillati</taxon>
        <taxon>Bacillota</taxon>
        <taxon>Clostridia</taxon>
        <taxon>Peptostreptococcales</taxon>
        <taxon>Caminicellaceae</taxon>
        <taxon>Maledivibacter</taxon>
    </lineage>
</organism>
<evidence type="ECO:0000313" key="5">
    <source>
        <dbReference type="Proteomes" id="UP000190285"/>
    </source>
</evidence>
<evidence type="ECO:0000313" key="4">
    <source>
        <dbReference type="EMBL" id="SKC90543.1"/>
    </source>
</evidence>
<dbReference type="PIRSF" id="PIRSF000398">
    <property type="entry name" value="M_m6A_EcoRV"/>
    <property type="match status" value="1"/>
</dbReference>
<keyword evidence="5" id="KW-1185">Reference proteome</keyword>
<keyword evidence="3" id="KW-0949">S-adenosyl-L-methionine</keyword>
<dbReference type="GO" id="GO:0009007">
    <property type="term" value="F:site-specific DNA-methyltransferase (adenine-specific) activity"/>
    <property type="evidence" value="ECO:0007669"/>
    <property type="project" value="UniProtKB-EC"/>
</dbReference>
<reference evidence="4 5" key="1">
    <citation type="submission" date="2017-02" db="EMBL/GenBank/DDBJ databases">
        <authorList>
            <person name="Peterson S.W."/>
        </authorList>
    </citation>
    <scope>NUCLEOTIDE SEQUENCE [LARGE SCALE GENOMIC DNA]</scope>
    <source>
        <strain evidence="4 5">M1</strain>
    </source>
</reference>
<sequence>MTNNFKMLKPPIPRLGGKSRLRKKIISMLPEHKCYAAPFFGVGWVFFGKQQSKVEVINDIDGELMNLFKMIKYHAEEIDRVMFYEVSSRDRFNQYKRADIENLTEIQRAVRYIYIISQSFASKGGCYGYGTNTRPSPQIYNTEFLVDLKKRLRNTYIENLDYKVIFKKYDREWTFFFCDPPYLDTDIKFSSGCKINFDKEEHIKLSNILKNIKGKFLLTINDHPFIRELYEGFNVIETKVNYSVAKKSSSRKRYRELIITNYDVDYGNFNSEEYLSKVV</sequence>
<dbReference type="PRINTS" id="PR00505">
    <property type="entry name" value="D12N6MTFRASE"/>
</dbReference>
<dbReference type="Gene3D" id="3.40.50.150">
    <property type="entry name" value="Vaccinia Virus protein VP39"/>
    <property type="match status" value="2"/>
</dbReference>
<dbReference type="EMBL" id="FUZT01000022">
    <property type="protein sequence ID" value="SKC90543.1"/>
    <property type="molecule type" value="Genomic_DNA"/>
</dbReference>
<dbReference type="SUPFAM" id="SSF53335">
    <property type="entry name" value="S-adenosyl-L-methionine-dependent methyltransferases"/>
    <property type="match status" value="1"/>
</dbReference>
<protein>
    <submittedName>
        <fullName evidence="4">DNA adenine methylase</fullName>
    </submittedName>
</protein>
<dbReference type="InterPro" id="IPR012263">
    <property type="entry name" value="M_m6A_EcoRV"/>
</dbReference>
<dbReference type="STRING" id="36842.SAMN02194393_05183"/>
<dbReference type="Pfam" id="PF02086">
    <property type="entry name" value="MethyltransfD12"/>
    <property type="match status" value="1"/>
</dbReference>
<evidence type="ECO:0000256" key="2">
    <source>
        <dbReference type="ARBA" id="ARBA00022679"/>
    </source>
</evidence>
<evidence type="ECO:0000256" key="1">
    <source>
        <dbReference type="ARBA" id="ARBA00022603"/>
    </source>
</evidence>
<dbReference type="PANTHER" id="PTHR30481">
    <property type="entry name" value="DNA ADENINE METHYLASE"/>
    <property type="match status" value="1"/>
</dbReference>
<proteinExistence type="predicted"/>
<keyword evidence="1 4" id="KW-0489">Methyltransferase</keyword>
<dbReference type="InterPro" id="IPR012327">
    <property type="entry name" value="MeTrfase_D12"/>
</dbReference>
<dbReference type="Proteomes" id="UP000190285">
    <property type="component" value="Unassembled WGS sequence"/>
</dbReference>
<keyword evidence="2" id="KW-0808">Transferase</keyword>
<dbReference type="GO" id="GO:0032259">
    <property type="term" value="P:methylation"/>
    <property type="evidence" value="ECO:0007669"/>
    <property type="project" value="UniProtKB-KW"/>
</dbReference>
<dbReference type="GO" id="GO:0043565">
    <property type="term" value="F:sequence-specific DNA binding"/>
    <property type="evidence" value="ECO:0007669"/>
    <property type="project" value="TreeGrafter"/>
</dbReference>
<dbReference type="GO" id="GO:0009307">
    <property type="term" value="P:DNA restriction-modification system"/>
    <property type="evidence" value="ECO:0007669"/>
    <property type="project" value="InterPro"/>
</dbReference>
<dbReference type="GO" id="GO:0006298">
    <property type="term" value="P:mismatch repair"/>
    <property type="evidence" value="ECO:0007669"/>
    <property type="project" value="TreeGrafter"/>
</dbReference>
<accession>A0A1T5MR88</accession>
<evidence type="ECO:0000256" key="3">
    <source>
        <dbReference type="ARBA" id="ARBA00022691"/>
    </source>
</evidence>
<dbReference type="NCBIfam" id="TIGR00571">
    <property type="entry name" value="dam"/>
    <property type="match status" value="1"/>
</dbReference>
<gene>
    <name evidence="4" type="ORF">SAMN02194393_05183</name>
</gene>